<dbReference type="Pfam" id="PF02325">
    <property type="entry name" value="CCB3_YggT"/>
    <property type="match status" value="2"/>
</dbReference>
<dbReference type="EMBL" id="CP002039">
    <property type="protein sequence ID" value="ADJ61908.1"/>
    <property type="molecule type" value="Genomic_DNA"/>
</dbReference>
<dbReference type="Proteomes" id="UP000000329">
    <property type="component" value="Chromosome"/>
</dbReference>
<feature type="transmembrane region" description="Helical" evidence="2">
    <location>
        <begin position="158"/>
        <end position="178"/>
    </location>
</feature>
<dbReference type="HOGENOM" id="CLU_089905_0_1_4"/>
<dbReference type="OrthoDB" id="9806665at2"/>
<keyword evidence="4" id="KW-1185">Reference proteome</keyword>
<evidence type="ECO:0000256" key="2">
    <source>
        <dbReference type="SAM" id="Phobius"/>
    </source>
</evidence>
<keyword evidence="2" id="KW-1133">Transmembrane helix</keyword>
<name>D8IWB0_HERSS</name>
<dbReference type="PANTHER" id="PTHR33219:SF14">
    <property type="entry name" value="PROTEIN COFACTOR ASSEMBLY OF COMPLEX C SUBUNIT B CCB3, CHLOROPLASTIC-RELATED"/>
    <property type="match status" value="1"/>
</dbReference>
<keyword evidence="2" id="KW-0472">Membrane</keyword>
<dbReference type="PANTHER" id="PTHR33219">
    <property type="entry name" value="YLMG HOMOLOG PROTEIN 2, CHLOROPLASTIC"/>
    <property type="match status" value="1"/>
</dbReference>
<feature type="transmembrane region" description="Helical" evidence="2">
    <location>
        <begin position="64"/>
        <end position="84"/>
    </location>
</feature>
<dbReference type="eggNOG" id="COG0762">
    <property type="taxonomic scope" value="Bacteria"/>
</dbReference>
<evidence type="ECO:0000256" key="1">
    <source>
        <dbReference type="ARBA" id="ARBA00010894"/>
    </source>
</evidence>
<proteinExistence type="inferred from homology"/>
<protein>
    <submittedName>
        <fullName evidence="3">Transmembrane protein</fullName>
    </submittedName>
</protein>
<dbReference type="STRING" id="757424.Hsero_0383"/>
<dbReference type="RefSeq" id="WP_013232428.1">
    <property type="nucleotide sequence ID" value="NC_014323.1"/>
</dbReference>
<accession>D8IWB0</accession>
<dbReference type="AlphaFoldDB" id="D8IWB0"/>
<evidence type="ECO:0000313" key="3">
    <source>
        <dbReference type="EMBL" id="ADJ61908.1"/>
    </source>
</evidence>
<dbReference type="KEGG" id="hse:Hsero_0383"/>
<feature type="transmembrane region" description="Helical" evidence="2">
    <location>
        <begin position="5"/>
        <end position="27"/>
    </location>
</feature>
<dbReference type="GO" id="GO:0016020">
    <property type="term" value="C:membrane"/>
    <property type="evidence" value="ECO:0007669"/>
    <property type="project" value="InterPro"/>
</dbReference>
<keyword evidence="2 3" id="KW-0812">Transmembrane</keyword>
<comment type="similarity">
    <text evidence="1">Belongs to the YggT family.</text>
</comment>
<reference evidence="3 4" key="1">
    <citation type="submission" date="2010-04" db="EMBL/GenBank/DDBJ databases">
        <title>The genome of Herbaspirillum seropedicae SmR1, an endophytic, nitrogen-fixing, plant-growth promoting beta-Proteobacteria.</title>
        <authorList>
            <person name="Pedrosa F.O."/>
            <person name="Monteiro R.A."/>
            <person name="Wassem R."/>
            <person name="Cruz L.M."/>
            <person name="Ayub R.A."/>
            <person name="Colauto N.B."/>
            <person name="Fernandez M.A."/>
            <person name="Fungaro M.H.P."/>
            <person name="Grisard E.C."/>
            <person name="Hungria M."/>
            <person name="Madeira H.M.F."/>
            <person name="Nodari R.O."/>
            <person name="Osaku C.A."/>
            <person name="Petzl-Erler M.L."/>
            <person name="Terenzi H."/>
            <person name="Vieira L.G.E."/>
            <person name="Almeida M.I.M."/>
            <person name="Alves L.R."/>
            <person name="Arantes O.M.N."/>
            <person name="Balsanelli E."/>
            <person name="Barcellos F.G."/>
            <person name="Baura V.A."/>
            <person name="Binde D.R."/>
            <person name="Campo R.J."/>
            <person name="Chubatsu L.S."/>
            <person name="Chueire L.M.O."/>
            <person name="Ciferri R.R."/>
            <person name="Correa L.C."/>
            <person name="da Conceicao Silva J.L."/>
            <person name="Dabul A.N.G."/>
            <person name="Dambros B.P."/>
            <person name="Faoro H."/>
            <person name="Favetti A."/>
            <person name="Friedermann G."/>
            <person name="Furlaneto M.C."/>
            <person name="Gasques L.S."/>
            <person name="Gimenes C.C.T."/>
            <person name="Gioppo N.M.R."/>
            <person name="Glienke-Blanco C."/>
            <person name="Godoy L.P."/>
            <person name="Guerra M.P."/>
            <person name="Karp S."/>
            <person name="Kava-Cordeiro V."/>
            <person name="Margarido V.P."/>
            <person name="Mathioni S.M."/>
            <person name="Menck-Soares M.A."/>
            <person name="Murace N.K."/>
            <person name="Nicolas M.F."/>
            <person name="Oliveira C.E.C."/>
            <person name="Pagnan N.A.B."/>
            <person name="Pamphile J.A."/>
            <person name="Patussi E.V."/>
            <person name="Pereira L.F.P."/>
            <person name="Pereira-Ferrari L."/>
            <person name="Pinto F.G.S."/>
            <person name="Precoma C."/>
            <person name="Prioli A.J."/>
            <person name="Prioli S.M.A.P."/>
            <person name="Raittz R.T."/>
            <person name="Ramos H.J.O."/>
            <person name="Ribeiro E.M.S.F."/>
            <person name="Rigo L.U."/>
            <person name="Rocha C.L.M.S.C."/>
            <person name="Rocha S.N."/>
            <person name="Santos K."/>
            <person name="Satori D."/>
            <person name="Silva A.G."/>
            <person name="Simao R.C.G."/>
            <person name="Soares M.A.M."/>
            <person name="Souza E.M."/>
            <person name="Steffens M.B.R."/>
            <person name="Steindel M."/>
            <person name="Tadra-Sfeir M.Z."/>
            <person name="Takahashi E.K."/>
            <person name="Torres R.A."/>
            <person name="Valle J.S."/>
            <person name="Vernal J.I."/>
            <person name="Vilas-Boas L.A."/>
            <person name="Watanabe M.A.E."/>
            <person name="Weiss V.A."/>
            <person name="Yates M.A."/>
            <person name="Souza E.M."/>
        </authorList>
    </citation>
    <scope>NUCLEOTIDE SEQUENCE [LARGE SCALE GENOMIC DNA]</scope>
    <source>
        <strain evidence="3 4">SmR1</strain>
    </source>
</reference>
<feature type="transmembrane region" description="Helical" evidence="2">
    <location>
        <begin position="104"/>
        <end position="122"/>
    </location>
</feature>
<sequence length="179" mass="19986">MLHSIFMLIVNAVASILAGVMLLRFWMQVVRVRPPQSVGQFVYQLSDWLVKPLRRVLPGGAYDWASLLGAFLIVVLATVAAVGLQSGFDFKIIFLLSLERFVEWICYGFMATLIIEAIFSWVNPYAPLAPFVRALNEPLLRPLRRVIPPLGGVDLSPLVLLILLQIAVRVISTLLFALL</sequence>
<gene>
    <name evidence="3" type="ordered locus">Hsero_0383</name>
</gene>
<dbReference type="GeneID" id="29390323"/>
<evidence type="ECO:0000313" key="4">
    <source>
        <dbReference type="Proteomes" id="UP000000329"/>
    </source>
</evidence>
<dbReference type="InterPro" id="IPR003425">
    <property type="entry name" value="CCB3/YggT"/>
</dbReference>
<organism evidence="3 4">
    <name type="scientific">Herbaspirillum seropedicae (strain SmR1)</name>
    <dbReference type="NCBI Taxonomy" id="757424"/>
    <lineage>
        <taxon>Bacteria</taxon>
        <taxon>Pseudomonadati</taxon>
        <taxon>Pseudomonadota</taxon>
        <taxon>Betaproteobacteria</taxon>
        <taxon>Burkholderiales</taxon>
        <taxon>Oxalobacteraceae</taxon>
        <taxon>Herbaspirillum</taxon>
    </lineage>
</organism>